<keyword evidence="2" id="KW-1185">Reference proteome</keyword>
<keyword evidence="1" id="KW-0614">Plasmid</keyword>
<protein>
    <submittedName>
        <fullName evidence="1">Uncharacterized protein</fullName>
    </submittedName>
</protein>
<organism evidence="1 2">
    <name type="scientific">Bacteroides faecis</name>
    <dbReference type="NCBI Taxonomy" id="674529"/>
    <lineage>
        <taxon>Bacteria</taxon>
        <taxon>Pseudomonadati</taxon>
        <taxon>Bacteroidota</taxon>
        <taxon>Bacteroidia</taxon>
        <taxon>Bacteroidales</taxon>
        <taxon>Bacteroidaceae</taxon>
        <taxon>Bacteroides</taxon>
    </lineage>
</organism>
<dbReference type="RefSeq" id="WP_138273558.1">
    <property type="nucleotide sequence ID" value="NZ_CP103143.1"/>
</dbReference>
<evidence type="ECO:0000313" key="1">
    <source>
        <dbReference type="EMBL" id="UVQ77634.1"/>
    </source>
</evidence>
<proteinExistence type="predicted"/>
<reference evidence="1" key="1">
    <citation type="submission" date="2022-08" db="EMBL/GenBank/DDBJ databases">
        <title>Genome Sequencing of Bacteroides fragilis Group Isolates with Nanopore Technology.</title>
        <authorList>
            <person name="Tisza M.J."/>
            <person name="Smith D."/>
            <person name="Dekker J.P."/>
        </authorList>
    </citation>
    <scope>NUCLEOTIDE SEQUENCE</scope>
    <source>
        <strain evidence="1">BFG-527</strain>
        <plasmid evidence="1">unnamed2</plasmid>
    </source>
</reference>
<dbReference type="EMBL" id="CP103143">
    <property type="protein sequence ID" value="UVQ77634.1"/>
    <property type="molecule type" value="Genomic_DNA"/>
</dbReference>
<geneLocation type="plasmid" evidence="1 2">
    <name>unnamed2</name>
</geneLocation>
<evidence type="ECO:0000313" key="2">
    <source>
        <dbReference type="Proteomes" id="UP001060104"/>
    </source>
</evidence>
<accession>A0ABY5TMV5</accession>
<gene>
    <name evidence="1" type="ORF">NXY30_29485</name>
</gene>
<dbReference type="Proteomes" id="UP001060104">
    <property type="component" value="Plasmid unnamed2"/>
</dbReference>
<sequence length="68" mass="8336">MKTYEDFVQELQRGTITLSEFVRYTEDEYEEWLLKENLKDNNESASLYLDFLEKEFMQKQKVNMPDED</sequence>
<name>A0ABY5TMV5_9BACE</name>